<dbReference type="CDD" id="cd21140">
    <property type="entry name" value="Cas6_I-like"/>
    <property type="match status" value="1"/>
</dbReference>
<name>A0A0N8PQF4_9ARCH</name>
<accession>A0A0N8PQF4</accession>
<dbReference type="Gene3D" id="3.30.70.1890">
    <property type="match status" value="1"/>
</dbReference>
<keyword evidence="2" id="KW-0694">RNA-binding</keyword>
<comment type="caution">
    <text evidence="5">The sequence shown here is derived from an EMBL/GenBank/DDBJ whole genome shotgun (WGS) entry which is preliminary data.</text>
</comment>
<dbReference type="InterPro" id="IPR049435">
    <property type="entry name" value="Cas_Cas6_C"/>
</dbReference>
<organism evidence="5 8">
    <name type="scientific">Acidiplasma aeolicum</name>
    <dbReference type="NCBI Taxonomy" id="507754"/>
    <lineage>
        <taxon>Archaea</taxon>
        <taxon>Methanobacteriati</taxon>
        <taxon>Thermoplasmatota</taxon>
        <taxon>Thermoplasmata</taxon>
        <taxon>Thermoplasmatales</taxon>
        <taxon>Ferroplasmaceae</taxon>
        <taxon>Acidiplasma</taxon>
    </lineage>
</organism>
<dbReference type="InterPro" id="IPR010156">
    <property type="entry name" value="CRISPR-assoc_prot_Cas6"/>
</dbReference>
<dbReference type="AlphaFoldDB" id="A0A0N8PQF4"/>
<evidence type="ECO:0000313" key="8">
    <source>
        <dbReference type="Proteomes" id="UP000050515"/>
    </source>
</evidence>
<dbReference type="GeneID" id="84221154"/>
<dbReference type="GO" id="GO:0003723">
    <property type="term" value="F:RNA binding"/>
    <property type="evidence" value="ECO:0007669"/>
    <property type="project" value="UniProtKB-KW"/>
</dbReference>
<dbReference type="NCBIfam" id="TIGR01877">
    <property type="entry name" value="cas_cas6"/>
    <property type="match status" value="1"/>
</dbReference>
<dbReference type="Pfam" id="PF01881">
    <property type="entry name" value="Cas_Cas6_C"/>
    <property type="match status" value="1"/>
</dbReference>
<dbReference type="RefSeq" id="WP_048101307.1">
    <property type="nucleotide sequence ID" value="NZ_LJCQ01000153.1"/>
</dbReference>
<comment type="similarity">
    <text evidence="1">Belongs to the CRISPR-associated protein Cas6/Cse3/CasE family.</text>
</comment>
<dbReference type="GO" id="GO:0051607">
    <property type="term" value="P:defense response to virus"/>
    <property type="evidence" value="ECO:0007669"/>
    <property type="project" value="UniProtKB-KW"/>
</dbReference>
<evidence type="ECO:0000256" key="1">
    <source>
        <dbReference type="ARBA" id="ARBA00005937"/>
    </source>
</evidence>
<dbReference type="EMBL" id="LJCQ01000153">
    <property type="protein sequence ID" value="KPV46973.1"/>
    <property type="molecule type" value="Genomic_DNA"/>
</dbReference>
<protein>
    <recommendedName>
        <fullName evidence="4">CRISPR associated protein Cas6 C-terminal domain-containing protein</fullName>
    </recommendedName>
</protein>
<reference evidence="5 8" key="1">
    <citation type="submission" date="2015-09" db="EMBL/GenBank/DDBJ databases">
        <title>Draft genome sequence of Acidiplasma aeolicum DSM 18409.</title>
        <authorList>
            <person name="Hemp J."/>
        </authorList>
    </citation>
    <scope>NUCLEOTIDE SEQUENCE [LARGE SCALE GENOMIC DNA]</scope>
    <source>
        <strain evidence="5 8">V</strain>
    </source>
</reference>
<evidence type="ECO:0000313" key="6">
    <source>
        <dbReference type="EMBL" id="KQB35310.1"/>
    </source>
</evidence>
<dbReference type="PATRIC" id="fig|507754.4.peg.370"/>
<dbReference type="PANTHER" id="PTHR36984">
    <property type="entry name" value="CRISPR-ASSOCIATED ENDORIBONUCLEASE CAS6 1"/>
    <property type="match status" value="1"/>
</dbReference>
<dbReference type="PANTHER" id="PTHR36984:SF1">
    <property type="entry name" value="CRISPR-ASSOCIATED ENDORIBONUCLEASE CAS6 1"/>
    <property type="match status" value="1"/>
</dbReference>
<dbReference type="GO" id="GO:0016788">
    <property type="term" value="F:hydrolase activity, acting on ester bonds"/>
    <property type="evidence" value="ECO:0007669"/>
    <property type="project" value="InterPro"/>
</dbReference>
<evidence type="ECO:0000313" key="5">
    <source>
        <dbReference type="EMBL" id="KPV46973.1"/>
    </source>
</evidence>
<evidence type="ECO:0000256" key="3">
    <source>
        <dbReference type="ARBA" id="ARBA00023118"/>
    </source>
</evidence>
<dbReference type="InterPro" id="IPR045747">
    <property type="entry name" value="CRISPR-assoc_prot_Cas6_N_sf"/>
</dbReference>
<gene>
    <name evidence="6" type="ORF">AOG54_03165</name>
    <name evidence="5" type="ORF">SE19_03095</name>
</gene>
<feature type="domain" description="CRISPR associated protein Cas6 C-terminal" evidence="4">
    <location>
        <begin position="122"/>
        <end position="234"/>
    </location>
</feature>
<dbReference type="Gene3D" id="3.30.70.1900">
    <property type="match status" value="1"/>
</dbReference>
<sequence>MQTIKLIIKRQNGKIIPYEYNYFIGISLYKKLLLYQNNIRKLHSSSQIGLYTFSNIITTKGFNYGANGLDIPQGYIIFRSIDDALISYLRLGILENPIIEIKGTSYKIESVKSVNNNLDLNRNDIEFKSISPVLVRNFKDKKLYLSNEGEVSDNLNLLAYHQLKNYFGIPNPKVTFEDLKVQKKTIRISSNGKKESITTGFNLHGRIRGTPDALSLLYYRGLGSKTSLGLGCWEEI</sequence>
<evidence type="ECO:0000256" key="2">
    <source>
        <dbReference type="ARBA" id="ARBA00022884"/>
    </source>
</evidence>
<dbReference type="EMBL" id="LKBG01000145">
    <property type="protein sequence ID" value="KQB35310.1"/>
    <property type="molecule type" value="Genomic_DNA"/>
</dbReference>
<dbReference type="OrthoDB" id="43942at2157"/>
<evidence type="ECO:0000259" key="4">
    <source>
        <dbReference type="Pfam" id="PF01881"/>
    </source>
</evidence>
<keyword evidence="7" id="KW-1185">Reference proteome</keyword>
<proteinExistence type="inferred from homology"/>
<keyword evidence="3" id="KW-0051">Antiviral defense</keyword>
<dbReference type="Proteomes" id="UP000050320">
    <property type="component" value="Unassembled WGS sequence"/>
</dbReference>
<reference evidence="6 7" key="2">
    <citation type="submission" date="2015-09" db="EMBL/GenBank/DDBJ databases">
        <title>Heavy metals and arsenic resistance mechanisms in polyextremophilic archaea of the family Ferroplasmaceae.</title>
        <authorList>
            <person name="Bulaev A.G."/>
            <person name="Kanygina A.V."/>
        </authorList>
    </citation>
    <scope>NUCLEOTIDE SEQUENCE [LARGE SCALE GENOMIC DNA]</scope>
    <source>
        <strain evidence="6 7">VT</strain>
    </source>
</reference>
<evidence type="ECO:0000313" key="7">
    <source>
        <dbReference type="Proteomes" id="UP000050320"/>
    </source>
</evidence>
<dbReference type="Proteomes" id="UP000050515">
    <property type="component" value="Unassembled WGS sequence"/>
</dbReference>
<dbReference type="Pfam" id="PF21350">
    <property type="entry name" value="Cas6_I-A"/>
    <property type="match status" value="1"/>
</dbReference>